<dbReference type="AlphaFoldDB" id="F2FA95"/>
<evidence type="ECO:0000313" key="2">
    <source>
        <dbReference type="Proteomes" id="UP000006691"/>
    </source>
</evidence>
<reference evidence="2" key="1">
    <citation type="submission" date="2011-04" db="EMBL/GenBank/DDBJ databases">
        <title>Genome sequence of Solibacillus silvestris StLB046.</title>
        <authorList>
            <person name="Morohoshi T."/>
            <person name="Someya N."/>
            <person name="Ikeda T."/>
        </authorList>
    </citation>
    <scope>NUCLEOTIDE SEQUENCE [LARGE SCALE GENOMIC DNA]</scope>
    <source>
        <strain evidence="2">StLB046</strain>
    </source>
</reference>
<evidence type="ECO:0008006" key="3">
    <source>
        <dbReference type="Google" id="ProtNLM"/>
    </source>
</evidence>
<name>F2FA95_SOLSS</name>
<dbReference type="KEGG" id="siv:SSIL_1807"/>
<proteinExistence type="predicted"/>
<dbReference type="STRING" id="1002809.SSIL_1807"/>
<sequence length="223" mass="25712">MRKRLGCLHAHYTNIEYIENALAPYNIELVHFVDPGLMNRLTSDQNFNEVDAQQKVKEQMEWVAQSNIDAILITCTNYIAILQEDHLSISVPIYKLDEPFLDFICNIQQPHTLLFTNAATVEGTMERLRLFADTYQKSLNIEVVVLNNMFDLIMQGRKKEYDQEVARMLEQLIYEDKIISVAQLSMVDAAQLVEAKTGRSITNPLRTFVTSIVKELDLEEKLL</sequence>
<protein>
    <recommendedName>
        <fullName evidence="3">Aspartate racemase</fullName>
    </recommendedName>
</protein>
<dbReference type="HOGENOM" id="CLU_1297746_0_0_9"/>
<gene>
    <name evidence="1" type="ordered locus">SSIL_1807</name>
</gene>
<evidence type="ECO:0000313" key="1">
    <source>
        <dbReference type="EMBL" id="BAK16230.1"/>
    </source>
</evidence>
<accession>F2FA95</accession>
<dbReference type="Proteomes" id="UP000006691">
    <property type="component" value="Chromosome"/>
</dbReference>
<dbReference type="EMBL" id="AP012157">
    <property type="protein sequence ID" value="BAK16230.1"/>
    <property type="molecule type" value="Genomic_DNA"/>
</dbReference>
<dbReference type="eggNOG" id="COG4126">
    <property type="taxonomic scope" value="Bacteria"/>
</dbReference>
<keyword evidence="2" id="KW-1185">Reference proteome</keyword>
<dbReference type="PATRIC" id="fig|1002809.3.peg.1830"/>
<organism evidence="1 2">
    <name type="scientific">Solibacillus silvestris (strain StLB046)</name>
    <name type="common">Bacillus silvestris</name>
    <dbReference type="NCBI Taxonomy" id="1002809"/>
    <lineage>
        <taxon>Bacteria</taxon>
        <taxon>Bacillati</taxon>
        <taxon>Bacillota</taxon>
        <taxon>Bacilli</taxon>
        <taxon>Bacillales</taxon>
        <taxon>Caryophanaceae</taxon>
        <taxon>Solibacillus</taxon>
    </lineage>
</organism>
<reference evidence="1 2" key="2">
    <citation type="journal article" date="2012" name="J. Biosci. Bioeng.">
        <title>Complete genome sequence and characterization of the N-acylhomoserine lactone-degrading gene of the potato leaf-associated Solibacillus silvestris.</title>
        <authorList>
            <person name="Morohoshi T."/>
            <person name="Tominaga Y."/>
            <person name="Someya N."/>
            <person name="Ikeda T."/>
        </authorList>
    </citation>
    <scope>NUCLEOTIDE SEQUENCE [LARGE SCALE GENOMIC DNA]</scope>
    <source>
        <strain evidence="1 2">StLB046</strain>
    </source>
</reference>